<evidence type="ECO:0000313" key="2">
    <source>
        <dbReference type="EMBL" id="NOV43131.1"/>
    </source>
</evidence>
<keyword evidence="1" id="KW-0812">Transmembrane</keyword>
<organism evidence="2">
    <name type="scientific">Rhipicephalus microplus</name>
    <name type="common">Cattle tick</name>
    <name type="synonym">Boophilus microplus</name>
    <dbReference type="NCBI Taxonomy" id="6941"/>
    <lineage>
        <taxon>Eukaryota</taxon>
        <taxon>Metazoa</taxon>
        <taxon>Ecdysozoa</taxon>
        <taxon>Arthropoda</taxon>
        <taxon>Chelicerata</taxon>
        <taxon>Arachnida</taxon>
        <taxon>Acari</taxon>
        <taxon>Parasitiformes</taxon>
        <taxon>Ixodida</taxon>
        <taxon>Ixodoidea</taxon>
        <taxon>Ixodidae</taxon>
        <taxon>Rhipicephalinae</taxon>
        <taxon>Rhipicephalus</taxon>
        <taxon>Boophilus</taxon>
    </lineage>
</organism>
<evidence type="ECO:0000256" key="1">
    <source>
        <dbReference type="SAM" id="Phobius"/>
    </source>
</evidence>
<accession>A0A6M2DD29</accession>
<dbReference type="EMBL" id="GHWJ01010394">
    <property type="protein sequence ID" value="NOV43131.1"/>
    <property type="molecule type" value="Transcribed_RNA"/>
</dbReference>
<protein>
    <submittedName>
        <fullName evidence="2">Putative secreted protein</fullName>
    </submittedName>
</protein>
<reference evidence="2" key="1">
    <citation type="submission" date="2019-09" db="EMBL/GenBank/DDBJ databases">
        <title>Organ-specific transcriptomic study of the physiology of the cattle tick, Rhipicephalus microplus.</title>
        <authorList>
            <person name="Tirloni L."/>
            <person name="Braz G."/>
            <person name="Gandara A.C.P."/>
            <person name="Sabadin G.A."/>
            <person name="da Silva R.M."/>
            <person name="Guizzo M.G."/>
            <person name="Machado J.A."/>
            <person name="Costa E.P."/>
            <person name="Gomes H.F."/>
            <person name="Moraes J."/>
            <person name="Mota M.B.S."/>
            <person name="Mesquita R.D."/>
            <person name="Alvarenga P.H."/>
            <person name="Alves F."/>
            <person name="Seixas A."/>
            <person name="da Fonseca R.N."/>
            <person name="Fogaca A."/>
            <person name="Logullo C."/>
            <person name="Tanaka A."/>
            <person name="Daffre S."/>
            <person name="Termignoni C."/>
            <person name="Vaz I.S.Jr."/>
            <person name="Oliveira P.L."/>
            <person name="Ribeiro J.M."/>
        </authorList>
    </citation>
    <scope>NUCLEOTIDE SEQUENCE</scope>
    <source>
        <strain evidence="2">Porto Alegre</strain>
    </source>
</reference>
<keyword evidence="1" id="KW-0472">Membrane</keyword>
<feature type="transmembrane region" description="Helical" evidence="1">
    <location>
        <begin position="21"/>
        <end position="40"/>
    </location>
</feature>
<keyword evidence="1" id="KW-1133">Transmembrane helix</keyword>
<sequence>MQNISIHLQVMCNAVRCNFSTCLYVFLLLVLARAILLLSACHQPYLTYAIRRHTQALFFLNGGSCLRLNKANDLKEFVLHSSCRE</sequence>
<name>A0A6M2DD29_RHIMP</name>
<proteinExistence type="predicted"/>
<dbReference type="AlphaFoldDB" id="A0A6M2DD29"/>